<evidence type="ECO:0000256" key="6">
    <source>
        <dbReference type="SAM" id="SignalP"/>
    </source>
</evidence>
<dbReference type="Gene3D" id="2.60.40.1120">
    <property type="entry name" value="Carboxypeptidase-like, regulatory domain"/>
    <property type="match status" value="1"/>
</dbReference>
<accession>A0ABS0IAF3</accession>
<dbReference type="PROSITE" id="PS01068">
    <property type="entry name" value="OMPA_1"/>
    <property type="match status" value="1"/>
</dbReference>
<feature type="region of interest" description="Disordered" evidence="5">
    <location>
        <begin position="160"/>
        <end position="190"/>
    </location>
</feature>
<feature type="region of interest" description="Disordered" evidence="5">
    <location>
        <begin position="112"/>
        <end position="134"/>
    </location>
</feature>
<protein>
    <submittedName>
        <fullName evidence="8">OmpA family protein</fullName>
    </submittedName>
</protein>
<dbReference type="EMBL" id="JADQDM010000020">
    <property type="protein sequence ID" value="MBF9223910.1"/>
    <property type="molecule type" value="Genomic_DNA"/>
</dbReference>
<dbReference type="SUPFAM" id="SSF103088">
    <property type="entry name" value="OmpA-like"/>
    <property type="match status" value="1"/>
</dbReference>
<dbReference type="PANTHER" id="PTHR30329">
    <property type="entry name" value="STATOR ELEMENT OF FLAGELLAR MOTOR COMPLEX"/>
    <property type="match status" value="1"/>
</dbReference>
<dbReference type="CDD" id="cd07185">
    <property type="entry name" value="OmpA_C-like"/>
    <property type="match status" value="1"/>
</dbReference>
<dbReference type="InterPro" id="IPR006665">
    <property type="entry name" value="OmpA-like"/>
</dbReference>
<dbReference type="PANTHER" id="PTHR30329:SF21">
    <property type="entry name" value="LIPOPROTEIN YIAD-RELATED"/>
    <property type="match status" value="1"/>
</dbReference>
<dbReference type="InterPro" id="IPR036737">
    <property type="entry name" value="OmpA-like_sf"/>
</dbReference>
<keyword evidence="6" id="KW-0732">Signal</keyword>
<evidence type="ECO:0000256" key="4">
    <source>
        <dbReference type="PROSITE-ProRule" id="PRU00473"/>
    </source>
</evidence>
<dbReference type="InterPro" id="IPR006690">
    <property type="entry name" value="OMPA-like_CS"/>
</dbReference>
<feature type="chain" id="PRO_5046265828" evidence="6">
    <location>
        <begin position="22"/>
        <end position="436"/>
    </location>
</feature>
<gene>
    <name evidence="8" type="ORF">I2H31_22605</name>
</gene>
<comment type="subcellular location">
    <subcellularLocation>
        <location evidence="1">Cell outer membrane</location>
    </subcellularLocation>
</comment>
<reference evidence="8 9" key="1">
    <citation type="submission" date="2020-11" db="EMBL/GenBank/DDBJ databases">
        <authorList>
            <person name="Kim M.K."/>
        </authorList>
    </citation>
    <scope>NUCLEOTIDE SEQUENCE [LARGE SCALE GENOMIC DNA]</scope>
    <source>
        <strain evidence="8 9">BT662</strain>
    </source>
</reference>
<evidence type="ECO:0000256" key="2">
    <source>
        <dbReference type="ARBA" id="ARBA00023136"/>
    </source>
</evidence>
<sequence>MKLSIFSLLLLQVAFVSAAQAQVTTLSLMGNVQSDDRRALPGAAVTVIHMPSGVRHAAASDGSGRFMVPNLMVGGPYVIRVGEGGYRPQTVENIFLEAGKTANFTVVLSKLDGDNGKGRNNRTPGGTNNALDNDANGTSITLAKEAVVGGPVLITVSPNQPQYTGSAPQSASAPVASAAPSGPGAAAPVSGNGMKAMPSAVPARMPVPMPAPAPMPAAASTTVAASGTAPAPVPASAPAYRRNSRYPARGTYRPTSRTVKDPIVPGHFDAKSGNYIYETGLPTTLKLPGGGTIAGVGVNSTESNLYRFLTNPQMQVDTLDLTNGWYNFDRVFFTPGKATLAGESLSQLRNVAAILKAFPNARVKLGGYTDSTGTYKVNKQLSEARARTAWASLVEMGISPSRIDARGYGPRYGIAENTTEEGRAKNRRLSVKVLQK</sequence>
<evidence type="ECO:0000256" key="5">
    <source>
        <dbReference type="SAM" id="MobiDB-lite"/>
    </source>
</evidence>
<dbReference type="PRINTS" id="PR01021">
    <property type="entry name" value="OMPADOMAIN"/>
</dbReference>
<dbReference type="SUPFAM" id="SSF49452">
    <property type="entry name" value="Starch-binding domain-like"/>
    <property type="match status" value="1"/>
</dbReference>
<keyword evidence="2 4" id="KW-0472">Membrane</keyword>
<dbReference type="Pfam" id="PF13620">
    <property type="entry name" value="CarboxypepD_reg"/>
    <property type="match status" value="1"/>
</dbReference>
<organism evidence="8 9">
    <name type="scientific">Hymenobacter ruricola</name>
    <dbReference type="NCBI Taxonomy" id="2791023"/>
    <lineage>
        <taxon>Bacteria</taxon>
        <taxon>Pseudomonadati</taxon>
        <taxon>Bacteroidota</taxon>
        <taxon>Cytophagia</taxon>
        <taxon>Cytophagales</taxon>
        <taxon>Hymenobacteraceae</taxon>
        <taxon>Hymenobacter</taxon>
    </lineage>
</organism>
<feature type="compositionally biased region" description="Low complexity" evidence="5">
    <location>
        <begin position="165"/>
        <end position="190"/>
    </location>
</feature>
<comment type="caution">
    <text evidence="8">The sequence shown here is derived from an EMBL/GenBank/DDBJ whole genome shotgun (WGS) entry which is preliminary data.</text>
</comment>
<evidence type="ECO:0000313" key="9">
    <source>
        <dbReference type="Proteomes" id="UP000618931"/>
    </source>
</evidence>
<evidence type="ECO:0000256" key="3">
    <source>
        <dbReference type="ARBA" id="ARBA00023237"/>
    </source>
</evidence>
<dbReference type="InterPro" id="IPR050330">
    <property type="entry name" value="Bact_OuterMem_StrucFunc"/>
</dbReference>
<name>A0ABS0IAF3_9BACT</name>
<evidence type="ECO:0000256" key="1">
    <source>
        <dbReference type="ARBA" id="ARBA00004442"/>
    </source>
</evidence>
<feature type="compositionally biased region" description="Low complexity" evidence="5">
    <location>
        <begin position="227"/>
        <end position="239"/>
    </location>
</feature>
<keyword evidence="9" id="KW-1185">Reference proteome</keyword>
<dbReference type="Pfam" id="PF00691">
    <property type="entry name" value="OmpA"/>
    <property type="match status" value="1"/>
</dbReference>
<evidence type="ECO:0000313" key="8">
    <source>
        <dbReference type="EMBL" id="MBF9223910.1"/>
    </source>
</evidence>
<proteinExistence type="predicted"/>
<dbReference type="InterPro" id="IPR006664">
    <property type="entry name" value="OMP_bac"/>
</dbReference>
<dbReference type="Gene3D" id="3.30.1330.60">
    <property type="entry name" value="OmpA-like domain"/>
    <property type="match status" value="1"/>
</dbReference>
<evidence type="ECO:0000259" key="7">
    <source>
        <dbReference type="PROSITE" id="PS51123"/>
    </source>
</evidence>
<dbReference type="PROSITE" id="PS51123">
    <property type="entry name" value="OMPA_2"/>
    <property type="match status" value="1"/>
</dbReference>
<dbReference type="Proteomes" id="UP000618931">
    <property type="component" value="Unassembled WGS sequence"/>
</dbReference>
<keyword evidence="3" id="KW-0998">Cell outer membrane</keyword>
<dbReference type="InterPro" id="IPR013784">
    <property type="entry name" value="Carb-bd-like_fold"/>
</dbReference>
<feature type="signal peptide" evidence="6">
    <location>
        <begin position="1"/>
        <end position="21"/>
    </location>
</feature>
<feature type="region of interest" description="Disordered" evidence="5">
    <location>
        <begin position="227"/>
        <end position="264"/>
    </location>
</feature>
<dbReference type="RefSeq" id="WP_196295332.1">
    <property type="nucleotide sequence ID" value="NZ_JADQDM010000020.1"/>
</dbReference>
<feature type="domain" description="OmpA-like" evidence="7">
    <location>
        <begin position="320"/>
        <end position="436"/>
    </location>
</feature>